<dbReference type="Gene3D" id="3.40.50.1820">
    <property type="entry name" value="alpha/beta hydrolase"/>
    <property type="match status" value="1"/>
</dbReference>
<dbReference type="GO" id="GO:0016787">
    <property type="term" value="F:hydrolase activity"/>
    <property type="evidence" value="ECO:0007669"/>
    <property type="project" value="InterPro"/>
</dbReference>
<evidence type="ECO:0000313" key="2">
    <source>
        <dbReference type="Proteomes" id="UP000680038"/>
    </source>
</evidence>
<accession>A0A916J7Z6</accession>
<dbReference type="Proteomes" id="UP000680038">
    <property type="component" value="Unassembled WGS sequence"/>
</dbReference>
<protein>
    <recommendedName>
        <fullName evidence="3">Alpha/beta hydrolase</fullName>
    </recommendedName>
</protein>
<evidence type="ECO:0000313" key="1">
    <source>
        <dbReference type="EMBL" id="CAG4990019.1"/>
    </source>
</evidence>
<evidence type="ECO:0008006" key="3">
    <source>
        <dbReference type="Google" id="ProtNLM"/>
    </source>
</evidence>
<dbReference type="InterPro" id="IPR029058">
    <property type="entry name" value="AB_hydrolase_fold"/>
</dbReference>
<gene>
    <name evidence="1" type="ORF">DYBT9275_00429</name>
</gene>
<organism evidence="1 2">
    <name type="scientific">Dyadobacter helix</name>
    <dbReference type="NCBI Taxonomy" id="2822344"/>
    <lineage>
        <taxon>Bacteria</taxon>
        <taxon>Pseudomonadati</taxon>
        <taxon>Bacteroidota</taxon>
        <taxon>Cytophagia</taxon>
        <taxon>Cytophagales</taxon>
        <taxon>Spirosomataceae</taxon>
        <taxon>Dyadobacter</taxon>
    </lineage>
</organism>
<dbReference type="EMBL" id="CAJRAF010000001">
    <property type="protein sequence ID" value="CAG4990019.1"/>
    <property type="molecule type" value="Genomic_DNA"/>
</dbReference>
<proteinExistence type="predicted"/>
<dbReference type="SUPFAM" id="SSF53474">
    <property type="entry name" value="alpha/beta-Hydrolases"/>
    <property type="match status" value="1"/>
</dbReference>
<dbReference type="InterPro" id="IPR010662">
    <property type="entry name" value="RBBP9/YdeN"/>
</dbReference>
<dbReference type="Pfam" id="PF06821">
    <property type="entry name" value="Ser_hydrolase"/>
    <property type="match status" value="1"/>
</dbReference>
<sequence length="183" mass="20677">MSYPFLTIPGLASSGPQHWQSIWEQQYPQYFGRIEQDNWDWPVKTEWVGRLQEEISRLNGPAYLVAHSMGCMTVAHWAQEYSSGYIKGALLVAPADVELSKRLNFVVGFKPVPITKLPFRSLVVASTNDMYASIERSRKFADDWGSEFVNLGRKGHINAVSGLGDWQEGKTILQDFSGINFAF</sequence>
<reference evidence="1" key="1">
    <citation type="submission" date="2021-04" db="EMBL/GenBank/DDBJ databases">
        <authorList>
            <person name="Rodrigo-Torres L."/>
            <person name="Arahal R. D."/>
            <person name="Lucena T."/>
        </authorList>
    </citation>
    <scope>NUCLEOTIDE SEQUENCE</scope>
    <source>
        <strain evidence="1">CECT 9275</strain>
    </source>
</reference>
<comment type="caution">
    <text evidence="1">The sequence shown here is derived from an EMBL/GenBank/DDBJ whole genome shotgun (WGS) entry which is preliminary data.</text>
</comment>
<keyword evidence="2" id="KW-1185">Reference proteome</keyword>
<dbReference type="AlphaFoldDB" id="A0A916J7Z6"/>
<name>A0A916J7Z6_9BACT</name>
<dbReference type="RefSeq" id="WP_215237196.1">
    <property type="nucleotide sequence ID" value="NZ_CAJRAF010000001.1"/>
</dbReference>